<comment type="caution">
    <text evidence="2">The sequence shown here is derived from an EMBL/GenBank/DDBJ whole genome shotgun (WGS) entry which is preliminary data.</text>
</comment>
<evidence type="ECO:0000313" key="2">
    <source>
        <dbReference type="EMBL" id="MFA0813070.1"/>
    </source>
</evidence>
<dbReference type="EMBL" id="JBGMEK010000069">
    <property type="protein sequence ID" value="MFA0813070.1"/>
    <property type="molecule type" value="Genomic_DNA"/>
</dbReference>
<accession>A0ABV4P5V6</accession>
<dbReference type="Proteomes" id="UP001569428">
    <property type="component" value="Unassembled WGS sequence"/>
</dbReference>
<proteinExistence type="predicted"/>
<keyword evidence="3" id="KW-1185">Reference proteome</keyword>
<reference evidence="2 3" key="1">
    <citation type="submission" date="2024-08" db="EMBL/GenBank/DDBJ databases">
        <authorList>
            <person name="Ishaq N."/>
        </authorList>
    </citation>
    <scope>NUCLEOTIDE SEQUENCE [LARGE SCALE GENOMIC DNA]</scope>
    <source>
        <strain evidence="2 3">DSM 18651</strain>
    </source>
</reference>
<organism evidence="2 3">
    <name type="scientific">Microbulbifer epialgicus</name>
    <dbReference type="NCBI Taxonomy" id="393907"/>
    <lineage>
        <taxon>Bacteria</taxon>
        <taxon>Pseudomonadati</taxon>
        <taxon>Pseudomonadota</taxon>
        <taxon>Gammaproteobacteria</taxon>
        <taxon>Cellvibrionales</taxon>
        <taxon>Microbulbiferaceae</taxon>
        <taxon>Microbulbifer</taxon>
    </lineage>
</organism>
<sequence length="98" mass="10763">MFSRNRNGVAQIVGTVALLLAFGAQAKPLEIPPGSQAGELSFEEVRGMKKNDVTTKLGEPLSIKGPIGEPAITRWEYTDFYVFFEQDTVLHTVVKPRG</sequence>
<name>A0ABV4P5V6_9GAMM</name>
<evidence type="ECO:0000256" key="1">
    <source>
        <dbReference type="SAM" id="SignalP"/>
    </source>
</evidence>
<keyword evidence="1" id="KW-0732">Signal</keyword>
<feature type="signal peptide" evidence="1">
    <location>
        <begin position="1"/>
        <end position="26"/>
    </location>
</feature>
<evidence type="ECO:0000313" key="3">
    <source>
        <dbReference type="Proteomes" id="UP001569428"/>
    </source>
</evidence>
<dbReference type="RefSeq" id="WP_371840814.1">
    <property type="nucleotide sequence ID" value="NZ_JBGMEK010000069.1"/>
</dbReference>
<feature type="chain" id="PRO_5047537696" description="SmpA / OmlA family protein" evidence="1">
    <location>
        <begin position="27"/>
        <end position="98"/>
    </location>
</feature>
<protein>
    <recommendedName>
        <fullName evidence="4">SmpA / OmlA family protein</fullName>
    </recommendedName>
</protein>
<gene>
    <name evidence="2" type="ORF">ACCI49_19395</name>
</gene>
<evidence type="ECO:0008006" key="4">
    <source>
        <dbReference type="Google" id="ProtNLM"/>
    </source>
</evidence>